<evidence type="ECO:0000313" key="3">
    <source>
        <dbReference type="Proteomes" id="UP001151752"/>
    </source>
</evidence>
<gene>
    <name evidence="2" type="ORF">OIU74_004945</name>
</gene>
<dbReference type="AlphaFoldDB" id="A0A9Q0UNE8"/>
<accession>A0A9Q0UNE8</accession>
<proteinExistence type="predicted"/>
<protein>
    <submittedName>
        <fullName evidence="2">Uncharacterized protein</fullName>
    </submittedName>
</protein>
<sequence>MDSYGAWMIADRRHRRPSKKTVVEENRGNGKGEVIAVNLGKKLKNTTAGSLIISARYDALNASHEDLAEKRAGDSRGIVIKETRTRNIEEKQRDGRPLGHKKQRAIISPIDQRQEKSPQVEEPCGGPKIATGNNVQTEKNWTKKNYKVKDKKGNGSGHGDKEEGYQQLKG</sequence>
<feature type="compositionally biased region" description="Basic and acidic residues" evidence="1">
    <location>
        <begin position="147"/>
        <end position="164"/>
    </location>
</feature>
<dbReference type="Proteomes" id="UP001151752">
    <property type="component" value="Chromosome 7"/>
</dbReference>
<comment type="caution">
    <text evidence="2">The sequence shown here is derived from an EMBL/GenBank/DDBJ whole genome shotgun (WGS) entry which is preliminary data.</text>
</comment>
<evidence type="ECO:0000256" key="1">
    <source>
        <dbReference type="SAM" id="MobiDB-lite"/>
    </source>
</evidence>
<reference evidence="2" key="2">
    <citation type="journal article" date="2023" name="Int. J. Mol. Sci.">
        <title>De Novo Assembly and Annotation of 11 Diverse Shrub Willow (Salix) Genomes Reveals Novel Gene Organization in Sex-Linked Regions.</title>
        <authorList>
            <person name="Hyden B."/>
            <person name="Feng K."/>
            <person name="Yates T.B."/>
            <person name="Jawdy S."/>
            <person name="Cereghino C."/>
            <person name="Smart L.B."/>
            <person name="Muchero W."/>
        </authorList>
    </citation>
    <scope>NUCLEOTIDE SEQUENCE</scope>
    <source>
        <tissue evidence="2">Shoot tip</tissue>
    </source>
</reference>
<feature type="region of interest" description="Disordered" evidence="1">
    <location>
        <begin position="85"/>
        <end position="170"/>
    </location>
</feature>
<reference evidence="2" key="1">
    <citation type="submission" date="2022-11" db="EMBL/GenBank/DDBJ databases">
        <authorList>
            <person name="Hyden B.L."/>
            <person name="Feng K."/>
            <person name="Yates T."/>
            <person name="Jawdy S."/>
            <person name="Smart L.B."/>
            <person name="Muchero W."/>
        </authorList>
    </citation>
    <scope>NUCLEOTIDE SEQUENCE</scope>
    <source>
        <tissue evidence="2">Shoot tip</tissue>
    </source>
</reference>
<dbReference type="EMBL" id="JAPFFM010000011">
    <property type="protein sequence ID" value="KAJ6733087.1"/>
    <property type="molecule type" value="Genomic_DNA"/>
</dbReference>
<evidence type="ECO:0000313" key="2">
    <source>
        <dbReference type="EMBL" id="KAJ6733087.1"/>
    </source>
</evidence>
<feature type="compositionally biased region" description="Basic and acidic residues" evidence="1">
    <location>
        <begin position="85"/>
        <end position="97"/>
    </location>
</feature>
<organism evidence="2 3">
    <name type="scientific">Salix koriyanagi</name>
    <dbReference type="NCBI Taxonomy" id="2511006"/>
    <lineage>
        <taxon>Eukaryota</taxon>
        <taxon>Viridiplantae</taxon>
        <taxon>Streptophyta</taxon>
        <taxon>Embryophyta</taxon>
        <taxon>Tracheophyta</taxon>
        <taxon>Spermatophyta</taxon>
        <taxon>Magnoliopsida</taxon>
        <taxon>eudicotyledons</taxon>
        <taxon>Gunneridae</taxon>
        <taxon>Pentapetalae</taxon>
        <taxon>rosids</taxon>
        <taxon>fabids</taxon>
        <taxon>Malpighiales</taxon>
        <taxon>Salicaceae</taxon>
        <taxon>Saliceae</taxon>
        <taxon>Salix</taxon>
    </lineage>
</organism>
<keyword evidence="3" id="KW-1185">Reference proteome</keyword>
<name>A0A9Q0UNE8_9ROSI</name>